<dbReference type="PANTHER" id="PTHR10855:SF1">
    <property type="entry name" value="26S PROTEASOME NON-ATPASE REGULATORY SUBUNIT 12"/>
    <property type="match status" value="1"/>
</dbReference>
<evidence type="ECO:0000256" key="1">
    <source>
        <dbReference type="ARBA" id="ARBA00006397"/>
    </source>
</evidence>
<dbReference type="PROSITE" id="PS50250">
    <property type="entry name" value="PCI"/>
    <property type="match status" value="1"/>
</dbReference>
<dbReference type="GO" id="GO:0008541">
    <property type="term" value="C:proteasome regulatory particle, lid subcomplex"/>
    <property type="evidence" value="ECO:0007669"/>
    <property type="project" value="EnsemblFungi"/>
</dbReference>
<dbReference type="Pfam" id="PF01399">
    <property type="entry name" value="PCI"/>
    <property type="match status" value="1"/>
</dbReference>
<dbReference type="InterPro" id="IPR000717">
    <property type="entry name" value="PCI_dom"/>
</dbReference>
<evidence type="ECO:0000259" key="3">
    <source>
        <dbReference type="PROSITE" id="PS50250"/>
    </source>
</evidence>
<dbReference type="EMBL" id="KV454431">
    <property type="protein sequence ID" value="ODQ79956.1"/>
    <property type="molecule type" value="Genomic_DNA"/>
</dbReference>
<dbReference type="PANTHER" id="PTHR10855">
    <property type="entry name" value="26S PROTEASOME NON-ATPASE REGULATORY SUBUNIT 12/COP9 SIGNALOSOME COMPLEX SUBUNIT 4"/>
    <property type="match status" value="1"/>
</dbReference>
<evidence type="ECO:0000256" key="2">
    <source>
        <dbReference type="ARBA" id="ARBA00022942"/>
    </source>
</evidence>
<proteinExistence type="inferred from homology"/>
<dbReference type="STRING" id="984486.A0A1E3QQI7"/>
<dbReference type="RefSeq" id="XP_018985284.1">
    <property type="nucleotide sequence ID" value="XM_019128915.1"/>
</dbReference>
<organism evidence="4 5">
    <name type="scientific">Babjeviella inositovora NRRL Y-12698</name>
    <dbReference type="NCBI Taxonomy" id="984486"/>
    <lineage>
        <taxon>Eukaryota</taxon>
        <taxon>Fungi</taxon>
        <taxon>Dikarya</taxon>
        <taxon>Ascomycota</taxon>
        <taxon>Saccharomycotina</taxon>
        <taxon>Pichiomycetes</taxon>
        <taxon>Serinales incertae sedis</taxon>
        <taxon>Babjeviella</taxon>
    </lineage>
</organism>
<dbReference type="GO" id="GO:0034515">
    <property type="term" value="C:proteasome storage granule"/>
    <property type="evidence" value="ECO:0007669"/>
    <property type="project" value="EnsemblFungi"/>
</dbReference>
<reference evidence="5" key="1">
    <citation type="submission" date="2016-05" db="EMBL/GenBank/DDBJ databases">
        <title>Comparative genomics of biotechnologically important yeasts.</title>
        <authorList>
            <consortium name="DOE Joint Genome Institute"/>
            <person name="Riley R."/>
            <person name="Haridas S."/>
            <person name="Wolfe K.H."/>
            <person name="Lopes M.R."/>
            <person name="Hittinger C.T."/>
            <person name="Goker M."/>
            <person name="Salamov A."/>
            <person name="Wisecaver J."/>
            <person name="Long T.M."/>
            <person name="Aerts A.L."/>
            <person name="Barry K."/>
            <person name="Choi C."/>
            <person name="Clum A."/>
            <person name="Coughlan A.Y."/>
            <person name="Deshpande S."/>
            <person name="Douglass A.P."/>
            <person name="Hanson S.J."/>
            <person name="Klenk H.-P."/>
            <person name="Labutti K."/>
            <person name="Lapidus A."/>
            <person name="Lindquist E."/>
            <person name="Lipzen A."/>
            <person name="Meier-Kolthoff J.P."/>
            <person name="Ohm R.A."/>
            <person name="Otillar R.P."/>
            <person name="Pangilinan J."/>
            <person name="Peng Y."/>
            <person name="Rokas A."/>
            <person name="Rosa C.A."/>
            <person name="Scheuner C."/>
            <person name="Sibirny A.A."/>
            <person name="Slot J.C."/>
            <person name="Stielow J.B."/>
            <person name="Sun H."/>
            <person name="Kurtzman C.P."/>
            <person name="Blackwell M."/>
            <person name="Grigoriev I.V."/>
            <person name="Jeffries T.W."/>
        </authorList>
    </citation>
    <scope>NUCLEOTIDE SEQUENCE [LARGE SCALE GENOMIC DNA]</scope>
    <source>
        <strain evidence="5">NRRL Y-12698</strain>
    </source>
</reference>
<dbReference type="FunFam" id="1.10.10.10:FF:000070">
    <property type="entry name" value="26S proteasome non-ATPase regulatory subunit 12"/>
    <property type="match status" value="1"/>
</dbReference>
<dbReference type="InterPro" id="IPR040896">
    <property type="entry name" value="RPN5_C"/>
</dbReference>
<dbReference type="GeneID" id="30146768"/>
<dbReference type="SUPFAM" id="SSF46785">
    <property type="entry name" value="Winged helix' DNA-binding domain"/>
    <property type="match status" value="1"/>
</dbReference>
<dbReference type="Pfam" id="PF22241">
    <property type="entry name" value="PSMD12-CSN4_N"/>
    <property type="match status" value="1"/>
</dbReference>
<name>A0A1E3QQI7_9ASCO</name>
<dbReference type="SMART" id="SM00088">
    <property type="entry name" value="PINT"/>
    <property type="match status" value="1"/>
</dbReference>
<dbReference type="AlphaFoldDB" id="A0A1E3QQI7"/>
<keyword evidence="2" id="KW-0647">Proteasome</keyword>
<evidence type="ECO:0000313" key="4">
    <source>
        <dbReference type="EMBL" id="ODQ79956.1"/>
    </source>
</evidence>
<feature type="domain" description="PCI" evidence="3">
    <location>
        <begin position="236"/>
        <end position="409"/>
    </location>
</feature>
<dbReference type="GO" id="GO:0043161">
    <property type="term" value="P:proteasome-mediated ubiquitin-dependent protein catabolic process"/>
    <property type="evidence" value="ECO:0007669"/>
    <property type="project" value="EnsemblFungi"/>
</dbReference>
<dbReference type="InterPro" id="IPR036390">
    <property type="entry name" value="WH_DNA-bd_sf"/>
</dbReference>
<dbReference type="Gene3D" id="1.10.10.10">
    <property type="entry name" value="Winged helix-like DNA-binding domain superfamily/Winged helix DNA-binding domain"/>
    <property type="match status" value="1"/>
</dbReference>
<dbReference type="OrthoDB" id="268763at2759"/>
<dbReference type="GO" id="GO:0000338">
    <property type="term" value="P:protein deneddylation"/>
    <property type="evidence" value="ECO:0007669"/>
    <property type="project" value="EnsemblFungi"/>
</dbReference>
<comment type="similarity">
    <text evidence="1">Belongs to the proteasome subunit p55 family.</text>
</comment>
<sequence>MSREDPLKAEKDFTATLDEQFPQIDVLGASDYKSALDKLLLLEKQTRQSSDLASSKRVLLKIVQLLVANNDWELLNEQVTLLAKKHGQLKNAVQAMVQEVINHLETIAGNEKLTIATIENIRNVTENKIHVEVERARVSKKLSEIYFAKGDLDKAVEILCDLQVETYGLMELREKTEFILQQVQLTVLQKDFTQAKIISKKILVKTIAKFADLKIRYYKLAIEISLHAHEYLAVVTHYLAIVDILKAHPDLMPSATEYQQILVAIIYFVILSPYDNLQSDLINKIKVNPLFQKVTPHFELVKLFTTKELTRWPILQENFDTVLFASVTFDLKTAAGAQHYKDLKSRVIEHNLRVVSEYYSQISTKRLTTLLDLTESESEQFISDLVTKGIIYARINRPARIISFSKPKDQNDLLNDWCNDIDSLLDHVETIGHMITKEEMMNKIKVTGKA</sequence>
<protein>
    <recommendedName>
        <fullName evidence="3">PCI domain-containing protein</fullName>
    </recommendedName>
</protein>
<keyword evidence="5" id="KW-1185">Reference proteome</keyword>
<dbReference type="InterPro" id="IPR040134">
    <property type="entry name" value="PSMD12/CSN4"/>
</dbReference>
<evidence type="ECO:0000313" key="5">
    <source>
        <dbReference type="Proteomes" id="UP000094336"/>
    </source>
</evidence>
<dbReference type="GO" id="GO:0008180">
    <property type="term" value="C:COP9 signalosome"/>
    <property type="evidence" value="ECO:0007669"/>
    <property type="project" value="EnsemblFungi"/>
</dbReference>
<gene>
    <name evidence="4" type="ORF">BABINDRAFT_161619</name>
</gene>
<accession>A0A1E3QQI7</accession>
<dbReference type="Proteomes" id="UP000094336">
    <property type="component" value="Unassembled WGS sequence"/>
</dbReference>
<dbReference type="InterPro" id="IPR054559">
    <property type="entry name" value="PSMD12-CSN4-like_N"/>
</dbReference>
<dbReference type="InterPro" id="IPR036388">
    <property type="entry name" value="WH-like_DNA-bd_sf"/>
</dbReference>
<dbReference type="Pfam" id="PF18098">
    <property type="entry name" value="RPN5_C"/>
    <property type="match status" value="1"/>
</dbReference>